<dbReference type="GO" id="GO:0004518">
    <property type="term" value="F:nuclease activity"/>
    <property type="evidence" value="ECO:0007669"/>
    <property type="project" value="UniProtKB-KW"/>
</dbReference>
<dbReference type="EMBL" id="CP065686">
    <property type="protein sequence ID" value="QPS44446.1"/>
    <property type="molecule type" value="Genomic_DNA"/>
</dbReference>
<evidence type="ECO:0000313" key="6">
    <source>
        <dbReference type="EMBL" id="QPS44446.1"/>
    </source>
</evidence>
<dbReference type="KEGG" id="bhg:I6G56_04915"/>
<keyword evidence="2" id="KW-0540">Nuclease</keyword>
<keyword evidence="3" id="KW-0378">Hydrolase</keyword>
<feature type="compositionally biased region" description="Polar residues" evidence="4">
    <location>
        <begin position="200"/>
        <end position="210"/>
    </location>
</feature>
<sequence length="239" mass="25484">MTDYAQGGGSGATSQGDGRTNQVRLRRNALDAQDRQALCAVICKCNAMPTIGVDGQRLKQQCVSGRLKAADAIGDHQSPYKAEINYDMSRDPPAPIMDSGISTKAHDYLPGWIQKYWPGGLGGYTPGVGSIRRPDVVIVNDPSLPPTQDNIKSVVEIKFPPDRRDNKQQEAYARIAGDSSKVAVMEPSDCGCSDRGATKPTPSTSRVTTSDLDDVLGSGFGSYMHGTPPPMPPSPIPVP</sequence>
<feature type="compositionally biased region" description="Pro residues" evidence="4">
    <location>
        <begin position="227"/>
        <end position="239"/>
    </location>
</feature>
<reference evidence="6 7" key="1">
    <citation type="submission" date="2020-12" db="EMBL/GenBank/DDBJ databases">
        <title>FDA dAtabase for Regulatory Grade micrObial Sequences (FDA-ARGOS): Supporting development and validation of Infectious Disease Dx tests.</title>
        <authorList>
            <person name="Nelson B."/>
            <person name="Plummer A."/>
            <person name="Tallon L."/>
            <person name="Sadzewicz L."/>
            <person name="Zhao X."/>
            <person name="Boylan J."/>
            <person name="Ott S."/>
            <person name="Bowen H."/>
            <person name="Vavikolanu K."/>
            <person name="Mehta A."/>
            <person name="Aluvathingal J."/>
            <person name="Nadendla S."/>
            <person name="Myers T."/>
            <person name="Yan Y."/>
            <person name="Sichtig H."/>
        </authorList>
    </citation>
    <scope>NUCLEOTIDE SEQUENCE [LARGE SCALE GENOMIC DNA]</scope>
    <source>
        <strain evidence="6 7">FDAARGOS_899</strain>
    </source>
</reference>
<dbReference type="Proteomes" id="UP000594943">
    <property type="component" value="Chromosome 1"/>
</dbReference>
<feature type="region of interest" description="Disordered" evidence="4">
    <location>
        <begin position="1"/>
        <end position="21"/>
    </location>
</feature>
<evidence type="ECO:0000256" key="1">
    <source>
        <dbReference type="ARBA" id="ARBA00001946"/>
    </source>
</evidence>
<dbReference type="RefSeq" id="WP_009911340.1">
    <property type="nucleotide sequence ID" value="NZ_CP013380.1"/>
</dbReference>
<feature type="region of interest" description="Disordered" evidence="4">
    <location>
        <begin position="189"/>
        <end position="239"/>
    </location>
</feature>
<protein>
    <submittedName>
        <fullName evidence="6">VRR-NUC domain-containing protein</fullName>
    </submittedName>
</protein>
<feature type="domain" description="VRR-NUC" evidence="5">
    <location>
        <begin position="77"/>
        <end position="189"/>
    </location>
</feature>
<feature type="compositionally biased region" description="Gly residues" evidence="4">
    <location>
        <begin position="1"/>
        <end position="11"/>
    </location>
</feature>
<dbReference type="SMART" id="SM00990">
    <property type="entry name" value="VRR_NUC"/>
    <property type="match status" value="1"/>
</dbReference>
<evidence type="ECO:0000256" key="4">
    <source>
        <dbReference type="SAM" id="MobiDB-lite"/>
    </source>
</evidence>
<evidence type="ECO:0000259" key="5">
    <source>
        <dbReference type="SMART" id="SM00990"/>
    </source>
</evidence>
<evidence type="ECO:0000313" key="7">
    <source>
        <dbReference type="Proteomes" id="UP000594943"/>
    </source>
</evidence>
<dbReference type="GO" id="GO:0016788">
    <property type="term" value="F:hydrolase activity, acting on ester bonds"/>
    <property type="evidence" value="ECO:0007669"/>
    <property type="project" value="InterPro"/>
</dbReference>
<evidence type="ECO:0000256" key="2">
    <source>
        <dbReference type="ARBA" id="ARBA00022722"/>
    </source>
</evidence>
<dbReference type="Pfam" id="PF08774">
    <property type="entry name" value="VRR_NUC"/>
    <property type="match status" value="1"/>
</dbReference>
<evidence type="ECO:0000256" key="3">
    <source>
        <dbReference type="ARBA" id="ARBA00022801"/>
    </source>
</evidence>
<accession>A0A7T2U2K0</accession>
<dbReference type="AlphaFoldDB" id="A0A7T2U2K0"/>
<name>A0A7T2U2K0_9BURK</name>
<comment type="cofactor">
    <cofactor evidence="1">
        <name>Mg(2+)</name>
        <dbReference type="ChEBI" id="CHEBI:18420"/>
    </cofactor>
</comment>
<gene>
    <name evidence="6" type="ORF">I6G56_04915</name>
</gene>
<dbReference type="InterPro" id="IPR014883">
    <property type="entry name" value="VRR_NUC"/>
</dbReference>
<proteinExistence type="predicted"/>
<organism evidence="6 7">
    <name type="scientific">Burkholderia humptydooensis</name>
    <dbReference type="NCBI Taxonomy" id="430531"/>
    <lineage>
        <taxon>Bacteria</taxon>
        <taxon>Pseudomonadati</taxon>
        <taxon>Pseudomonadota</taxon>
        <taxon>Betaproteobacteria</taxon>
        <taxon>Burkholderiales</taxon>
        <taxon>Burkholderiaceae</taxon>
        <taxon>Burkholderia</taxon>
        <taxon>pseudomallei group</taxon>
    </lineage>
</organism>